<organism evidence="1 2">
    <name type="scientific">Durusdinium trenchii</name>
    <dbReference type="NCBI Taxonomy" id="1381693"/>
    <lineage>
        <taxon>Eukaryota</taxon>
        <taxon>Sar</taxon>
        <taxon>Alveolata</taxon>
        <taxon>Dinophyceae</taxon>
        <taxon>Suessiales</taxon>
        <taxon>Symbiodiniaceae</taxon>
        <taxon>Durusdinium</taxon>
    </lineage>
</organism>
<sequence length="70" mass="8231">MRFMVKQRRLFWKAFTKTTRPRTPGIVVACGGLALLGTVWDTQMHRCSVFLELGIEWNQLIDYHRLIVSH</sequence>
<reference evidence="1 2" key="1">
    <citation type="submission" date="2024-02" db="EMBL/GenBank/DDBJ databases">
        <authorList>
            <person name="Chen Y."/>
            <person name="Shah S."/>
            <person name="Dougan E. K."/>
            <person name="Thang M."/>
            <person name="Chan C."/>
        </authorList>
    </citation>
    <scope>NUCLEOTIDE SEQUENCE [LARGE SCALE GENOMIC DNA]</scope>
</reference>
<keyword evidence="2" id="KW-1185">Reference proteome</keyword>
<name>A0ABP0JA36_9DINO</name>
<protein>
    <submittedName>
        <fullName evidence="1">Uncharacterized protein</fullName>
    </submittedName>
</protein>
<gene>
    <name evidence="1" type="ORF">SCF082_LOCUS11002</name>
</gene>
<dbReference type="EMBL" id="CAXAMM010006480">
    <property type="protein sequence ID" value="CAK9011206.1"/>
    <property type="molecule type" value="Genomic_DNA"/>
</dbReference>
<proteinExistence type="predicted"/>
<dbReference type="Proteomes" id="UP001642464">
    <property type="component" value="Unassembled WGS sequence"/>
</dbReference>
<accession>A0ABP0JA36</accession>
<evidence type="ECO:0000313" key="2">
    <source>
        <dbReference type="Proteomes" id="UP001642464"/>
    </source>
</evidence>
<evidence type="ECO:0000313" key="1">
    <source>
        <dbReference type="EMBL" id="CAK9011206.1"/>
    </source>
</evidence>
<comment type="caution">
    <text evidence="1">The sequence shown here is derived from an EMBL/GenBank/DDBJ whole genome shotgun (WGS) entry which is preliminary data.</text>
</comment>